<evidence type="ECO:0000256" key="3">
    <source>
        <dbReference type="ARBA" id="ARBA00022598"/>
    </source>
</evidence>
<comment type="subcellular location">
    <subcellularLocation>
        <location evidence="8">Cytoplasm</location>
    </subcellularLocation>
</comment>
<dbReference type="RefSeq" id="WP_015514318.1">
    <property type="nucleotide sequence ID" value="NZ_JAMXUZ010000001.1"/>
</dbReference>
<dbReference type="InterPro" id="IPR022961">
    <property type="entry name" value="Gly_tRNA_ligase_bac"/>
</dbReference>
<comment type="similarity">
    <text evidence="1 8">Belongs to the class-II aminoacyl-tRNA synthetase family.</text>
</comment>
<reference evidence="12 13" key="1">
    <citation type="submission" date="2018-08" db="EMBL/GenBank/DDBJ databases">
        <title>A genome reference for cultivated species of the human gut microbiota.</title>
        <authorList>
            <person name="Zou Y."/>
            <person name="Xue W."/>
            <person name="Luo G."/>
        </authorList>
    </citation>
    <scope>NUCLEOTIDE SEQUENCE [LARGE SCALE GENOMIC DNA]</scope>
    <source>
        <strain evidence="10 12">AF45-17</strain>
        <strain evidence="11 13">AM28-39</strain>
    </source>
</reference>
<dbReference type="GO" id="GO:0004081">
    <property type="term" value="F:bis(5'-nucleosyl)-tetraphosphatase (asymmetrical) activity"/>
    <property type="evidence" value="ECO:0007669"/>
    <property type="project" value="UniProtKB-ARBA"/>
</dbReference>
<dbReference type="GO" id="GO:0004820">
    <property type="term" value="F:glycine-tRNA ligase activity"/>
    <property type="evidence" value="ECO:0007669"/>
    <property type="project" value="UniProtKB-UniRule"/>
</dbReference>
<evidence type="ECO:0000313" key="12">
    <source>
        <dbReference type="Proteomes" id="UP000260773"/>
    </source>
</evidence>
<proteinExistence type="inferred from homology"/>
<feature type="domain" description="Aminoacyl-transfer RNA synthetases class-II family profile" evidence="9">
    <location>
        <begin position="154"/>
        <end position="372"/>
    </location>
</feature>
<dbReference type="NCBIfam" id="NF003211">
    <property type="entry name" value="PRK04173.1"/>
    <property type="match status" value="1"/>
</dbReference>
<dbReference type="InterPro" id="IPR045864">
    <property type="entry name" value="aa-tRNA-synth_II/BPL/LPL"/>
</dbReference>
<evidence type="ECO:0000256" key="5">
    <source>
        <dbReference type="ARBA" id="ARBA00022840"/>
    </source>
</evidence>
<dbReference type="InterPro" id="IPR002314">
    <property type="entry name" value="aa-tRNA-synt_IIb"/>
</dbReference>
<dbReference type="PANTHER" id="PTHR10745">
    <property type="entry name" value="GLYCYL-TRNA SYNTHETASE/DNA POLYMERASE SUBUNIT GAMMA-2"/>
    <property type="match status" value="1"/>
</dbReference>
<accession>A0A3E2TRW4</accession>
<evidence type="ECO:0000256" key="8">
    <source>
        <dbReference type="HAMAP-Rule" id="MF_00253"/>
    </source>
</evidence>
<dbReference type="GO" id="GO:0005524">
    <property type="term" value="F:ATP binding"/>
    <property type="evidence" value="ECO:0007669"/>
    <property type="project" value="UniProtKB-UniRule"/>
</dbReference>
<dbReference type="Proteomes" id="UP000260773">
    <property type="component" value="Unassembled WGS sequence"/>
</dbReference>
<organism evidence="10 12">
    <name type="scientific">Coprococcus catus</name>
    <dbReference type="NCBI Taxonomy" id="116085"/>
    <lineage>
        <taxon>Bacteria</taxon>
        <taxon>Bacillati</taxon>
        <taxon>Bacillota</taxon>
        <taxon>Clostridia</taxon>
        <taxon>Lachnospirales</taxon>
        <taxon>Lachnospiraceae</taxon>
        <taxon>Coprococcus</taxon>
    </lineage>
</organism>
<comment type="subunit">
    <text evidence="8">Homodimer.</text>
</comment>
<protein>
    <recommendedName>
        <fullName evidence="8">Glycine--tRNA ligase</fullName>
        <ecNumber evidence="8">6.1.1.14</ecNumber>
    </recommendedName>
    <alternativeName>
        <fullName evidence="8">Glycyl-tRNA synthetase</fullName>
        <shortName evidence="8">GlyRS</shortName>
    </alternativeName>
</protein>
<dbReference type="Gene3D" id="3.30.930.10">
    <property type="entry name" value="Bira Bifunctional Protein, Domain 2"/>
    <property type="match status" value="1"/>
</dbReference>
<feature type="binding site" evidence="8">
    <location>
        <position position="174"/>
    </location>
    <ligand>
        <name>substrate</name>
    </ligand>
</feature>
<evidence type="ECO:0000313" key="11">
    <source>
        <dbReference type="EMBL" id="RGC46956.1"/>
    </source>
</evidence>
<feature type="binding site" evidence="8">
    <location>
        <begin position="206"/>
        <end position="208"/>
    </location>
    <ligand>
        <name>ATP</name>
        <dbReference type="ChEBI" id="CHEBI:30616"/>
    </ligand>
</feature>
<keyword evidence="6 8" id="KW-0648">Protein biosynthesis</keyword>
<evidence type="ECO:0000256" key="2">
    <source>
        <dbReference type="ARBA" id="ARBA00022490"/>
    </source>
</evidence>
<name>A0A3E2TRW4_9FIRM</name>
<dbReference type="EMBL" id="QVEP01000004">
    <property type="protein sequence ID" value="RGB81696.1"/>
    <property type="molecule type" value="Genomic_DNA"/>
</dbReference>
<dbReference type="GO" id="GO:0070062">
    <property type="term" value="C:extracellular exosome"/>
    <property type="evidence" value="ECO:0007669"/>
    <property type="project" value="UniProtKB-ARBA"/>
</dbReference>
<keyword evidence="4 8" id="KW-0547">Nucleotide-binding</keyword>
<dbReference type="Proteomes" id="UP000261231">
    <property type="component" value="Unassembled WGS sequence"/>
</dbReference>
<dbReference type="GO" id="GO:0016740">
    <property type="term" value="F:transferase activity"/>
    <property type="evidence" value="ECO:0007669"/>
    <property type="project" value="UniProtKB-ARBA"/>
</dbReference>
<keyword evidence="3 8" id="KW-0436">Ligase</keyword>
<evidence type="ECO:0000259" key="9">
    <source>
        <dbReference type="PROSITE" id="PS50862"/>
    </source>
</evidence>
<keyword evidence="7 8" id="KW-0030">Aminoacyl-tRNA synthetase</keyword>
<dbReference type="InterPro" id="IPR036621">
    <property type="entry name" value="Anticodon-bd_dom_sf"/>
</dbReference>
<dbReference type="InterPro" id="IPR006195">
    <property type="entry name" value="aa-tRNA-synth_II"/>
</dbReference>
<comment type="catalytic activity">
    <reaction evidence="8">
        <text>tRNA(Gly) + glycine + ATP = glycyl-tRNA(Gly) + AMP + diphosphate</text>
        <dbReference type="Rhea" id="RHEA:16013"/>
        <dbReference type="Rhea" id="RHEA-COMP:9664"/>
        <dbReference type="Rhea" id="RHEA-COMP:9683"/>
        <dbReference type="ChEBI" id="CHEBI:30616"/>
        <dbReference type="ChEBI" id="CHEBI:33019"/>
        <dbReference type="ChEBI" id="CHEBI:57305"/>
        <dbReference type="ChEBI" id="CHEBI:78442"/>
        <dbReference type="ChEBI" id="CHEBI:78522"/>
        <dbReference type="ChEBI" id="CHEBI:456215"/>
        <dbReference type="EC" id="6.1.1.14"/>
    </reaction>
</comment>
<keyword evidence="5 8" id="KW-0067">ATP-binding</keyword>
<dbReference type="InterPro" id="IPR033731">
    <property type="entry name" value="GlyRS-like_core"/>
</dbReference>
<keyword evidence="13" id="KW-1185">Reference proteome</keyword>
<dbReference type="InterPro" id="IPR027031">
    <property type="entry name" value="Gly-tRNA_synthase/POLG2"/>
</dbReference>
<dbReference type="GO" id="GO:0015966">
    <property type="term" value="P:diadenosine tetraphosphate biosynthetic process"/>
    <property type="evidence" value="ECO:0007669"/>
    <property type="project" value="UniProtKB-ARBA"/>
</dbReference>
<evidence type="ECO:0000256" key="1">
    <source>
        <dbReference type="ARBA" id="ARBA00008226"/>
    </source>
</evidence>
<dbReference type="GO" id="GO:0005829">
    <property type="term" value="C:cytosol"/>
    <property type="evidence" value="ECO:0007669"/>
    <property type="project" value="UniProtKB-ARBA"/>
</dbReference>
<dbReference type="AlphaFoldDB" id="A0A3E2TRW4"/>
<dbReference type="CDD" id="cd00774">
    <property type="entry name" value="GlyRS-like_core"/>
    <property type="match status" value="1"/>
</dbReference>
<evidence type="ECO:0000256" key="6">
    <source>
        <dbReference type="ARBA" id="ARBA00022917"/>
    </source>
</evidence>
<evidence type="ECO:0000256" key="4">
    <source>
        <dbReference type="ARBA" id="ARBA00022741"/>
    </source>
</evidence>
<dbReference type="EMBL" id="QVFD01000007">
    <property type="protein sequence ID" value="RGC46956.1"/>
    <property type="molecule type" value="Genomic_DNA"/>
</dbReference>
<evidence type="ECO:0000256" key="7">
    <source>
        <dbReference type="ARBA" id="ARBA00023146"/>
    </source>
</evidence>
<evidence type="ECO:0000313" key="13">
    <source>
        <dbReference type="Proteomes" id="UP000261231"/>
    </source>
</evidence>
<dbReference type="PRINTS" id="PR01043">
    <property type="entry name" value="TRNASYNTHGLY"/>
</dbReference>
<dbReference type="InterPro" id="IPR004154">
    <property type="entry name" value="Anticodon-bd"/>
</dbReference>
<sequence length="465" mass="53818">MEKTMEKIVALAKARGFVYPGSEIYGGLANTWDYGNLGVELKNNVKKAWWKKFIQENPYNVGVDCAILMNPQTWVASGHLGGFSDPLMDCKECHERFRADKLIEDFCQDNGIELEGSVDGWSNEQMVNFIDEKNICCPTCGKHNFTDIRQFNLMFKTFQGVTEDAKNTVYLRPETAQGIFVNFKNVQRTSRKKIPFGIGQIGKSFRNEITPGNFTFRTREFEQMELEFFCEPDTDLEWFAYWKEFCINWLQTLGIKPDEMRVRDHEAEELSFYSKATSDIEFLFPFGWGELWGIADRTNYDLSRHMEVSGEDLTYFDEGKKEKYIPFVIEPSLGADRVVLAFLCGAYDEENIGTEEKPDMRTVLHFHPALAPVKIGVLPLSKKLGEKAEAVYAELSKNWNCEYDDRGNIGKRYRRQDEIGTPFCVTYDFDSEEDGCVTVRDRDTMEQERVKIEDLTAYFMEKLAY</sequence>
<feature type="binding site" evidence="8">
    <location>
        <begin position="334"/>
        <end position="337"/>
    </location>
    <ligand>
        <name>ATP</name>
        <dbReference type="ChEBI" id="CHEBI:30616"/>
    </ligand>
</feature>
<dbReference type="HAMAP" id="MF_00253_B">
    <property type="entry name" value="Gly_tRNA_synth_B"/>
    <property type="match status" value="1"/>
</dbReference>
<dbReference type="GO" id="GO:1990742">
    <property type="term" value="C:microvesicle"/>
    <property type="evidence" value="ECO:0007669"/>
    <property type="project" value="UniProtKB-ARBA"/>
</dbReference>
<feature type="binding site" evidence="8">
    <location>
        <begin position="330"/>
        <end position="334"/>
    </location>
    <ligand>
        <name>substrate</name>
    </ligand>
</feature>
<evidence type="ECO:0000313" key="10">
    <source>
        <dbReference type="EMBL" id="RGB81696.1"/>
    </source>
</evidence>
<dbReference type="OrthoDB" id="9760853at2"/>
<dbReference type="Pfam" id="PF03129">
    <property type="entry name" value="HGTP_anticodon"/>
    <property type="match status" value="1"/>
</dbReference>
<gene>
    <name evidence="8" type="primary">glyQS</name>
    <name evidence="10" type="ORF">DW070_02635</name>
    <name evidence="11" type="ORF">DW747_08590</name>
</gene>
<dbReference type="PANTHER" id="PTHR10745:SF8">
    <property type="entry name" value="DNA POLYMERASE SUBUNIT GAMMA-2, MITOCHONDRIAL"/>
    <property type="match status" value="1"/>
</dbReference>
<dbReference type="SUPFAM" id="SSF55681">
    <property type="entry name" value="Class II aaRS and biotin synthetases"/>
    <property type="match status" value="1"/>
</dbReference>
<feature type="binding site" evidence="8">
    <location>
        <position position="98"/>
    </location>
    <ligand>
        <name>substrate</name>
    </ligand>
</feature>
<feature type="binding site" evidence="8">
    <location>
        <begin position="221"/>
        <end position="225"/>
    </location>
    <ligand>
        <name>substrate</name>
    </ligand>
</feature>
<dbReference type="EC" id="6.1.1.14" evidence="8"/>
<dbReference type="PROSITE" id="PS50862">
    <property type="entry name" value="AA_TRNA_LIGASE_II"/>
    <property type="match status" value="1"/>
</dbReference>
<dbReference type="SUPFAM" id="SSF52954">
    <property type="entry name" value="Class II aaRS ABD-related"/>
    <property type="match status" value="1"/>
</dbReference>
<dbReference type="NCBIfam" id="TIGR00389">
    <property type="entry name" value="glyS_dimeric"/>
    <property type="match status" value="1"/>
</dbReference>
<feature type="binding site" evidence="8">
    <location>
        <begin position="290"/>
        <end position="291"/>
    </location>
    <ligand>
        <name>ATP</name>
        <dbReference type="ChEBI" id="CHEBI:30616"/>
    </ligand>
</feature>
<dbReference type="Gene3D" id="3.40.50.800">
    <property type="entry name" value="Anticodon-binding domain"/>
    <property type="match status" value="1"/>
</dbReference>
<comment type="caution">
    <text evidence="10">The sequence shown here is derived from an EMBL/GenBank/DDBJ whole genome shotgun (WGS) entry which is preliminary data.</text>
</comment>
<dbReference type="GO" id="GO:0006426">
    <property type="term" value="P:glycyl-tRNA aminoacylation"/>
    <property type="evidence" value="ECO:0007669"/>
    <property type="project" value="UniProtKB-UniRule"/>
</dbReference>
<dbReference type="GO" id="GO:0140096">
    <property type="term" value="F:catalytic activity, acting on a protein"/>
    <property type="evidence" value="ECO:0007669"/>
    <property type="project" value="UniProtKB-ARBA"/>
</dbReference>
<keyword evidence="2 8" id="KW-0963">Cytoplasm</keyword>
<dbReference type="CDD" id="cd00858">
    <property type="entry name" value="GlyRS_anticodon"/>
    <property type="match status" value="1"/>
</dbReference>
<dbReference type="FunFam" id="3.40.50.800:FF:000002">
    <property type="entry name" value="Glycine--tRNA ligase"/>
    <property type="match status" value="1"/>
</dbReference>
<dbReference type="InterPro" id="IPR002315">
    <property type="entry name" value="tRNA-synt_gly"/>
</dbReference>
<dbReference type="Pfam" id="PF00587">
    <property type="entry name" value="tRNA-synt_2b"/>
    <property type="match status" value="1"/>
</dbReference>
<comment type="function">
    <text evidence="8">Catalyzes the attachment of glycine to tRNA(Gly).</text>
</comment>
<feature type="binding site" evidence="8">
    <location>
        <begin position="216"/>
        <end position="221"/>
    </location>
    <ligand>
        <name>ATP</name>
        <dbReference type="ChEBI" id="CHEBI:30616"/>
    </ligand>
</feature>